<comment type="cofactor">
    <cofactor evidence="1">
        <name>FMN</name>
        <dbReference type="ChEBI" id="CHEBI:58210"/>
    </cofactor>
</comment>
<evidence type="ECO:0000256" key="3">
    <source>
        <dbReference type="ARBA" id="ARBA00022630"/>
    </source>
</evidence>
<evidence type="ECO:0000256" key="5">
    <source>
        <dbReference type="ARBA" id="ARBA00022723"/>
    </source>
</evidence>
<feature type="domain" description="NADH:flavin oxidoreductase/NADH oxidase N-terminal" evidence="9">
    <location>
        <begin position="6"/>
        <end position="120"/>
    </location>
</feature>
<organism evidence="10 11">
    <name type="scientific">Clostridium saccharoperbutylacetonicum N1-4(HMT)</name>
    <dbReference type="NCBI Taxonomy" id="931276"/>
    <lineage>
        <taxon>Bacteria</taxon>
        <taxon>Bacillati</taxon>
        <taxon>Bacillota</taxon>
        <taxon>Clostridia</taxon>
        <taxon>Eubacteriales</taxon>
        <taxon>Clostridiaceae</taxon>
        <taxon>Clostridium</taxon>
    </lineage>
</organism>
<keyword evidence="6" id="KW-0560">Oxidoreductase</keyword>
<protein>
    <submittedName>
        <fullName evidence="10">Flavin oxidoreductase</fullName>
    </submittedName>
</protein>
<evidence type="ECO:0000313" key="11">
    <source>
        <dbReference type="Proteomes" id="UP000011728"/>
    </source>
</evidence>
<feature type="domain" description="NADH:flavin oxidoreductase/NADH oxidase N-terminal" evidence="9">
    <location>
        <begin position="194"/>
        <end position="400"/>
    </location>
</feature>
<dbReference type="eggNOG" id="COG1902">
    <property type="taxonomic scope" value="Bacteria"/>
</dbReference>
<dbReference type="SUPFAM" id="SSF51395">
    <property type="entry name" value="FMN-linked oxidoreductases"/>
    <property type="match status" value="1"/>
</dbReference>
<dbReference type="Pfam" id="PF00724">
    <property type="entry name" value="Oxidored_FMN"/>
    <property type="match status" value="2"/>
</dbReference>
<dbReference type="AlphaFoldDB" id="M1MS97"/>
<evidence type="ECO:0000256" key="2">
    <source>
        <dbReference type="ARBA" id="ARBA00001966"/>
    </source>
</evidence>
<gene>
    <name evidence="10" type="ORF">Cspa_c06770</name>
</gene>
<dbReference type="PATRIC" id="fig|931276.5.peg.634"/>
<dbReference type="STRING" id="36745.CLSAP_07220"/>
<comment type="cofactor">
    <cofactor evidence="2">
        <name>[4Fe-4S] cluster</name>
        <dbReference type="ChEBI" id="CHEBI:49883"/>
    </cofactor>
</comment>
<evidence type="ECO:0000256" key="6">
    <source>
        <dbReference type="ARBA" id="ARBA00023002"/>
    </source>
</evidence>
<keyword evidence="7" id="KW-0408">Iron</keyword>
<dbReference type="PANTHER" id="PTHR42917">
    <property type="entry name" value="2,4-DIENOYL-COA REDUCTASE"/>
    <property type="match status" value="1"/>
</dbReference>
<dbReference type="PANTHER" id="PTHR42917:SF2">
    <property type="entry name" value="2,4-DIENOYL-COA REDUCTASE [(2E)-ENOYL-COA-PRODUCING]"/>
    <property type="match status" value="1"/>
</dbReference>
<evidence type="ECO:0000256" key="4">
    <source>
        <dbReference type="ARBA" id="ARBA00022643"/>
    </source>
</evidence>
<dbReference type="InterPro" id="IPR013785">
    <property type="entry name" value="Aldolase_TIM"/>
</dbReference>
<keyword evidence="3" id="KW-0285">Flavoprotein</keyword>
<evidence type="ECO:0000256" key="1">
    <source>
        <dbReference type="ARBA" id="ARBA00001917"/>
    </source>
</evidence>
<dbReference type="GO" id="GO:0051536">
    <property type="term" value="F:iron-sulfur cluster binding"/>
    <property type="evidence" value="ECO:0007669"/>
    <property type="project" value="UniProtKB-KW"/>
</dbReference>
<evidence type="ECO:0000256" key="8">
    <source>
        <dbReference type="ARBA" id="ARBA00023014"/>
    </source>
</evidence>
<keyword evidence="5" id="KW-0479">Metal-binding</keyword>
<proteinExistence type="predicted"/>
<dbReference type="KEGG" id="csr:Cspa_c06770"/>
<dbReference type="HOGENOM" id="CLU_012153_2_3_9"/>
<reference evidence="10" key="1">
    <citation type="submission" date="2013-02" db="EMBL/GenBank/DDBJ databases">
        <title>Genome sequence of Clostridium saccharoperbutylacetonicum N1-4(HMT).</title>
        <authorList>
            <person name="Poehlein A."/>
            <person name="Daniel R."/>
        </authorList>
    </citation>
    <scope>NUCLEOTIDE SEQUENCE [LARGE SCALE GENOMIC DNA]</scope>
    <source>
        <strain evidence="10">N1-4</strain>
    </source>
</reference>
<accession>M1MS97</accession>
<evidence type="ECO:0000313" key="10">
    <source>
        <dbReference type="EMBL" id="AGF54462.1"/>
    </source>
</evidence>
<evidence type="ECO:0000259" key="9">
    <source>
        <dbReference type="Pfam" id="PF00724"/>
    </source>
</evidence>
<dbReference type="GO" id="GO:0046872">
    <property type="term" value="F:metal ion binding"/>
    <property type="evidence" value="ECO:0007669"/>
    <property type="project" value="UniProtKB-KW"/>
</dbReference>
<keyword evidence="8" id="KW-0411">Iron-sulfur</keyword>
<dbReference type="CDD" id="cd02803">
    <property type="entry name" value="OYE_like_FMN_family"/>
    <property type="match status" value="1"/>
</dbReference>
<dbReference type="Proteomes" id="UP000011728">
    <property type="component" value="Chromosome"/>
</dbReference>
<dbReference type="RefSeq" id="WP_015390788.1">
    <property type="nucleotide sequence ID" value="NC_020291.1"/>
</dbReference>
<dbReference type="GO" id="GO:0016491">
    <property type="term" value="F:oxidoreductase activity"/>
    <property type="evidence" value="ECO:0007669"/>
    <property type="project" value="UniProtKB-KW"/>
</dbReference>
<dbReference type="Gene3D" id="3.20.20.70">
    <property type="entry name" value="Aldolase class I"/>
    <property type="match status" value="1"/>
</dbReference>
<keyword evidence="11" id="KW-1185">Reference proteome</keyword>
<dbReference type="OrthoDB" id="9772736at2"/>
<dbReference type="InterPro" id="IPR051793">
    <property type="entry name" value="NADH:flavin_oxidoreductase"/>
</dbReference>
<dbReference type="GO" id="GO:0010181">
    <property type="term" value="F:FMN binding"/>
    <property type="evidence" value="ECO:0007669"/>
    <property type="project" value="InterPro"/>
</dbReference>
<evidence type="ECO:0000256" key="7">
    <source>
        <dbReference type="ARBA" id="ARBA00023004"/>
    </source>
</evidence>
<dbReference type="EMBL" id="CP004121">
    <property type="protein sequence ID" value="AGF54462.1"/>
    <property type="molecule type" value="Genomic_DNA"/>
</dbReference>
<dbReference type="InterPro" id="IPR001155">
    <property type="entry name" value="OxRdtase_FMN_N"/>
</dbReference>
<name>M1MS97_9CLOT</name>
<sequence length="463" mass="51940">MNTSALFEPIQIGNVELKNRIAMSPMNMGYTGSEGYASEESNAWYATRARGGFGLIITECVVANPYPWRGSDSLNPLLCDSQKKYRYLSQMADVIHSYKGTKVFMQLSPGWGRQGHPDMVHEGIASGAPSAIPMETDLRNLNNGWAKQLKRVGITLIDELGGIEKFKSLSDEEYEDVKTMAFSYLKKNAPELFHALKGDIPRELTIEEIEKMEEFMVEQACAVYKLGYDGVELHTPHGYLMHQFLSPRSNHRTDLYGGSTENRARIVTNIIERIRKKVGPEKVLGCRLSGDELMRGGLEHEEVCKLIKIFTDAGANYFNVSQGCYENPGAGFAPDGENDFTHWSPGFKKASGGLPVITPNFINPETAVEAIESGMTDIISLGRQSIADPYWPAKVKAGRCEDIVKCIRCQQCYMNLFESRWIRCATNPTAGFEKYYPELWQDDGLMDVRAKKFMDKREGLSLI</sequence>
<keyword evidence="4" id="KW-0288">FMN</keyword>